<comment type="caution">
    <text evidence="3">The sequence shown here is derived from an EMBL/GenBank/DDBJ whole genome shotgun (WGS) entry which is preliminary data.</text>
</comment>
<keyword evidence="4" id="KW-1185">Reference proteome</keyword>
<evidence type="ECO:0000256" key="1">
    <source>
        <dbReference type="SAM" id="Phobius"/>
    </source>
</evidence>
<evidence type="ECO:0000259" key="2">
    <source>
        <dbReference type="Pfam" id="PF00892"/>
    </source>
</evidence>
<dbReference type="Pfam" id="PF00892">
    <property type="entry name" value="EamA"/>
    <property type="match status" value="2"/>
</dbReference>
<feature type="transmembrane region" description="Helical" evidence="1">
    <location>
        <begin position="37"/>
        <end position="56"/>
    </location>
</feature>
<dbReference type="RefSeq" id="WP_085584203.1">
    <property type="nucleotide sequence ID" value="NZ_JFKA01000007.1"/>
</dbReference>
<feature type="transmembrane region" description="Helical" evidence="1">
    <location>
        <begin position="214"/>
        <end position="232"/>
    </location>
</feature>
<dbReference type="InterPro" id="IPR037185">
    <property type="entry name" value="EmrE-like"/>
</dbReference>
<dbReference type="PANTHER" id="PTHR22911:SF76">
    <property type="entry name" value="EAMA DOMAIN-CONTAINING PROTEIN"/>
    <property type="match status" value="1"/>
</dbReference>
<keyword evidence="1" id="KW-0472">Membrane</keyword>
<dbReference type="EMBL" id="JFKA01000007">
    <property type="protein sequence ID" value="OSQ37227.1"/>
    <property type="molecule type" value="Genomic_DNA"/>
</dbReference>
<feature type="transmembrane region" description="Helical" evidence="1">
    <location>
        <begin position="101"/>
        <end position="117"/>
    </location>
</feature>
<accession>A0A1Y2KY72</accession>
<organism evidence="3 4">
    <name type="scientific">Thalassospira mesophila</name>
    <dbReference type="NCBI Taxonomy" id="1293891"/>
    <lineage>
        <taxon>Bacteria</taxon>
        <taxon>Pseudomonadati</taxon>
        <taxon>Pseudomonadota</taxon>
        <taxon>Alphaproteobacteria</taxon>
        <taxon>Rhodospirillales</taxon>
        <taxon>Thalassospiraceae</taxon>
        <taxon>Thalassospira</taxon>
    </lineage>
</organism>
<evidence type="ECO:0000313" key="4">
    <source>
        <dbReference type="Proteomes" id="UP000193391"/>
    </source>
</evidence>
<feature type="transmembrane region" description="Helical" evidence="1">
    <location>
        <begin position="12"/>
        <end position="31"/>
    </location>
</feature>
<dbReference type="InterPro" id="IPR000620">
    <property type="entry name" value="EamA_dom"/>
</dbReference>
<proteinExistence type="predicted"/>
<dbReference type="GO" id="GO:0016020">
    <property type="term" value="C:membrane"/>
    <property type="evidence" value="ECO:0007669"/>
    <property type="project" value="InterPro"/>
</dbReference>
<feature type="transmembrane region" description="Helical" evidence="1">
    <location>
        <begin position="180"/>
        <end position="202"/>
    </location>
</feature>
<dbReference type="AlphaFoldDB" id="A0A1Y2KY72"/>
<dbReference type="STRING" id="1293891.TMES_15585"/>
<feature type="transmembrane region" description="Helical" evidence="1">
    <location>
        <begin position="68"/>
        <end position="89"/>
    </location>
</feature>
<feature type="transmembrane region" description="Helical" evidence="1">
    <location>
        <begin position="270"/>
        <end position="286"/>
    </location>
</feature>
<feature type="transmembrane region" description="Helical" evidence="1">
    <location>
        <begin position="154"/>
        <end position="173"/>
    </location>
</feature>
<protein>
    <submittedName>
        <fullName evidence="3">Membrane protein</fullName>
    </submittedName>
</protein>
<evidence type="ECO:0000313" key="3">
    <source>
        <dbReference type="EMBL" id="OSQ37227.1"/>
    </source>
</evidence>
<dbReference type="Proteomes" id="UP000193391">
    <property type="component" value="Unassembled WGS sequence"/>
</dbReference>
<dbReference type="OrthoDB" id="9795732at2"/>
<feature type="transmembrane region" description="Helical" evidence="1">
    <location>
        <begin position="244"/>
        <end position="264"/>
    </location>
</feature>
<feature type="domain" description="EamA" evidence="2">
    <location>
        <begin position="11"/>
        <end position="141"/>
    </location>
</feature>
<gene>
    <name evidence="3" type="ORF">TMES_15585</name>
</gene>
<name>A0A1Y2KY72_9PROT</name>
<keyword evidence="1" id="KW-0812">Transmembrane</keyword>
<keyword evidence="1" id="KW-1133">Transmembrane helix</keyword>
<sequence>MTAQDSKTKATLIGTIAVLLWALLALFTTLVKSIPPFELVSLCFGVATVFSAMWIARKGPSAFGALRQPVGAWVLSVGGLFGYHFFYFVALANAPAVDASLIAYLWPLFIVLFSAFLPGEKLRWYHVGGALCGLGGAALLVSKGQGFTFNPAYGAGYAAALACSILWSGYSVLNRRYRAVPVEAVCGFCGGAAILGGITHLLLESWVMPDAVQWLAIAGLGLGPVGAAFFVWDYGTKHGDIQVLGVSAYAAPLLSTVILILFGRAPASPVVIWGCLLIVGGALLASKNIMSRKRARFQTPL</sequence>
<feature type="transmembrane region" description="Helical" evidence="1">
    <location>
        <begin position="124"/>
        <end position="142"/>
    </location>
</feature>
<dbReference type="SUPFAM" id="SSF103481">
    <property type="entry name" value="Multidrug resistance efflux transporter EmrE"/>
    <property type="match status" value="2"/>
</dbReference>
<dbReference type="PANTHER" id="PTHR22911">
    <property type="entry name" value="ACYL-MALONYL CONDENSING ENZYME-RELATED"/>
    <property type="match status" value="1"/>
</dbReference>
<feature type="domain" description="EamA" evidence="2">
    <location>
        <begin position="156"/>
        <end position="286"/>
    </location>
</feature>
<reference evidence="3 4" key="1">
    <citation type="submission" date="2014-03" db="EMBL/GenBank/DDBJ databases">
        <title>The draft genome sequence of Thalassospira mesophila JCM 18969.</title>
        <authorList>
            <person name="Lai Q."/>
            <person name="Shao Z."/>
        </authorList>
    </citation>
    <scope>NUCLEOTIDE SEQUENCE [LARGE SCALE GENOMIC DNA]</scope>
    <source>
        <strain evidence="3 4">JCM 18969</strain>
    </source>
</reference>